<feature type="compositionally biased region" description="Polar residues" evidence="1">
    <location>
        <begin position="1417"/>
        <end position="1467"/>
    </location>
</feature>
<comment type="caution">
    <text evidence="2">The sequence shown here is derived from an EMBL/GenBank/DDBJ whole genome shotgun (WGS) entry which is preliminary data.</text>
</comment>
<feature type="compositionally biased region" description="Polar residues" evidence="1">
    <location>
        <begin position="434"/>
        <end position="447"/>
    </location>
</feature>
<evidence type="ECO:0008006" key="4">
    <source>
        <dbReference type="Google" id="ProtNLM"/>
    </source>
</evidence>
<feature type="compositionally biased region" description="Low complexity" evidence="1">
    <location>
        <begin position="1634"/>
        <end position="1654"/>
    </location>
</feature>
<dbReference type="EMBL" id="NBIV01000054">
    <property type="protein sequence ID" value="PXF45730.1"/>
    <property type="molecule type" value="Genomic_DNA"/>
</dbReference>
<feature type="compositionally biased region" description="Basic and acidic residues" evidence="1">
    <location>
        <begin position="174"/>
        <end position="183"/>
    </location>
</feature>
<feature type="region of interest" description="Disordered" evidence="1">
    <location>
        <begin position="221"/>
        <end position="253"/>
    </location>
</feature>
<feature type="region of interest" description="Disordered" evidence="1">
    <location>
        <begin position="1578"/>
        <end position="1609"/>
    </location>
</feature>
<feature type="compositionally biased region" description="Gly residues" evidence="1">
    <location>
        <begin position="1676"/>
        <end position="1690"/>
    </location>
</feature>
<feature type="compositionally biased region" description="Basic and acidic residues" evidence="1">
    <location>
        <begin position="1170"/>
        <end position="1182"/>
    </location>
</feature>
<feature type="compositionally biased region" description="Polar residues" evidence="1">
    <location>
        <begin position="878"/>
        <end position="889"/>
    </location>
</feature>
<feature type="compositionally biased region" description="Pro residues" evidence="1">
    <location>
        <begin position="48"/>
        <end position="63"/>
    </location>
</feature>
<feature type="region of interest" description="Disordered" evidence="1">
    <location>
        <begin position="908"/>
        <end position="1490"/>
    </location>
</feature>
<feature type="compositionally biased region" description="Polar residues" evidence="1">
    <location>
        <begin position="1218"/>
        <end position="1227"/>
    </location>
</feature>
<feature type="compositionally biased region" description="Basic and acidic residues" evidence="1">
    <location>
        <begin position="1254"/>
        <end position="1266"/>
    </location>
</feature>
<feature type="compositionally biased region" description="Basic and acidic residues" evidence="1">
    <location>
        <begin position="808"/>
        <end position="820"/>
    </location>
</feature>
<feature type="region of interest" description="Disordered" evidence="1">
    <location>
        <begin position="15"/>
        <end position="124"/>
    </location>
</feature>
<dbReference type="OrthoDB" id="10652731at2759"/>
<feature type="compositionally biased region" description="Basic and acidic residues" evidence="1">
    <location>
        <begin position="1399"/>
        <end position="1410"/>
    </location>
</feature>
<reference evidence="2 3" key="1">
    <citation type="journal article" date="2018" name="Mol. Biol. Evol.">
        <title>Analysis of the draft genome of the red seaweed Gracilariopsis chorda provides insights into genome size evolution in Rhodophyta.</title>
        <authorList>
            <person name="Lee J."/>
            <person name="Yang E.C."/>
            <person name="Graf L."/>
            <person name="Yang J.H."/>
            <person name="Qiu H."/>
            <person name="Zel Zion U."/>
            <person name="Chan C.X."/>
            <person name="Stephens T.G."/>
            <person name="Weber A.P.M."/>
            <person name="Boo G.H."/>
            <person name="Boo S.M."/>
            <person name="Kim K.M."/>
            <person name="Shin Y."/>
            <person name="Jung M."/>
            <person name="Lee S.J."/>
            <person name="Yim H.S."/>
            <person name="Lee J.H."/>
            <person name="Bhattacharya D."/>
            <person name="Yoon H.S."/>
        </authorList>
    </citation>
    <scope>NUCLEOTIDE SEQUENCE [LARGE SCALE GENOMIC DNA]</scope>
    <source>
        <strain evidence="2 3">SKKU-2015</strain>
        <tissue evidence="2">Whole body</tissue>
    </source>
</reference>
<sequence length="1805" mass="190310">MRRVLLATVRAFAGAPEDELVQSEDDSHSSSENRIMADDQPSNTAPGEPAPASPAEPSSPNPSTPTRRPSSRLPLEMRRIGASPHNTHAAPPSTAAAAAGGYNLRPRRRPPHSTNTDSVMMSRPDFVHKGDVDNASTSTLRGICNRFGVTNAGNKEALRARILAKMAEKTVDDFSARPNDDLRASTPVPDPDCDRNDPNVITTSTTKKNLASINDPIVRGAGDIHGKSDRPEADFNQLPLPAATLPSSQPARSWLTDRSVMERTFGQRAPPTPPLALPTGAVPPRPGPPSPRASPGVSVDVSAPLSSGAILQDWLSSHRQLSPAEYDACVQALRSSVKDGVSHRRPPMRVPVAAGSFGVSMVPSATGRRMPVRPSTSAQLPLQAVSNAFRVPVPLTPGVRSSTGIPSSRYANAAEVTQQPRNEASRTEVVPDNHQVQSSVPNDTTSEMKGASDGSRRRQQQTAQSLPVNMPSSHAKRESKASTLPHPALPSHFAGAAGGPGDNNIDRPAVPDQGSKRETSGLEWMNKFLSERFKDRPMKEDAKYGDMVPPEQTLHHFNEYQRPKDAPLPPATMVAINEKRLSAAKKEFKFPPLPRDILKRMKAEREKRALERKWEEKLRGLDIEQRKKVRLAMWQNKPVESILGGELVDFRESVKKEPTLFERMRAKLAEPPKSPPLSMKAKRALAFLKAMRDENRNVQRSRVRKPEFAPSLPPSMKRQRISGGFFGTATPFRDSANGIQNQAAMQDDDYERPLDEVVRARMYKKKRLEQRQKELEKKAFETEDLRAKCKINFGAKPDTLKEPQAPSKEQEKTAPVDRTLESSGPQTGSFKGFPPAKLSETKPTNSISLFGQPLPSAQELKPEQPSFTLGFNNGEGAVQSSVLSTTSKETAVPQVAKILDDSVRDIDKRAASEGAKPFDPFVPASSMSQKPRGSSDNAQELPPTAPTRPLSNHSFGFKPDSESGHAKLGSLWSQPLQKPSQANNVNMGEKDEEKTAVRSLFGQTVEESKLESKNDAEAKKSEVAKQNEDMFSPASMKNGDNHAKLSLTTPDSKADETMNTSDNAKRRVDTHNPNGKRPFTSFPLSSASASANPPSRSSLRFGLDSGKKAMDGTGTTGEGVPLGTTGTGQNYQEGGKEAVTGTGTETDLQPGMGIVPTAGNLAPTKTTGTDQDHLRGAQKDSRTGIGTGLHLGMAMRRGTGTAVDPPRQTGEAWKETGTEPSLGTCQSHRTRPQKGSEPESTTGIRTGTVMDSKAQAERKPETKEVSDPQADSDVNRGAGLFKPRVHTGIYSNTEAHVTENAPTSTAPQGSSTIADFGKHEESKGSFLGTSEQPKASGPQHKGEEGVQQAPSTGFPQISIPKPSGSVFGSAARSIPEIKQSNKTEAPLAFGVEYDEAKEEENSTVKSKADASKPVFGNGQSQPLSSAAGTPFSAAQSTPFSLGTGNSSNQTNKLSFGSKNPFGLTQSGSDDKSGGDAMATTDLPPVVKDSKPVFSTENKATQAAPFAGFQPTPFGSVVQETPSAPFAFGKPEGDADKQSGGPFGDAKFNRGFQLDSASSFVFGSEKPLPEATAEAEAFGGAPIPSTTGGPSTLKPDLPQSHPFAKPPLTVSPFATAPSGFGAAVQGQGFSIPGSSGALGTSSASGNQSAFPTPGFGTSGTPGFGPSGSNPVFSFGASGTGNSGPAFGGPGGLSASNPFGTQGSTSSVFGSTPFNAPEPKPFGATPSNPFASGNPFGGSGAQAGPVTGGNESTGSGQGSNAFGAPSGQTGSGAGAGADAASGAGAGAGAFAMGTAPRRKLKARRMLR</sequence>
<evidence type="ECO:0000313" key="3">
    <source>
        <dbReference type="Proteomes" id="UP000247409"/>
    </source>
</evidence>
<feature type="compositionally biased region" description="Pro residues" evidence="1">
    <location>
        <begin position="270"/>
        <end position="292"/>
    </location>
</feature>
<feature type="region of interest" description="Disordered" evidence="1">
    <location>
        <begin position="174"/>
        <end position="198"/>
    </location>
</feature>
<feature type="compositionally biased region" description="Polar residues" evidence="1">
    <location>
        <begin position="1046"/>
        <end position="1062"/>
    </location>
</feature>
<feature type="compositionally biased region" description="Polar residues" evidence="1">
    <location>
        <begin position="1695"/>
        <end position="1712"/>
    </location>
</feature>
<feature type="region of interest" description="Disordered" evidence="1">
    <location>
        <begin position="794"/>
        <end position="891"/>
    </location>
</feature>
<name>A0A2V3IX67_9FLOR</name>
<feature type="compositionally biased region" description="Low complexity" evidence="1">
    <location>
        <begin position="1774"/>
        <end position="1791"/>
    </location>
</feature>
<evidence type="ECO:0000313" key="2">
    <source>
        <dbReference type="EMBL" id="PXF45730.1"/>
    </source>
</evidence>
<proteinExistence type="predicted"/>
<feature type="compositionally biased region" description="Basic and acidic residues" evidence="1">
    <location>
        <begin position="1006"/>
        <end position="1028"/>
    </location>
</feature>
<feature type="compositionally biased region" description="Low complexity" evidence="1">
    <location>
        <begin position="1081"/>
        <end position="1098"/>
    </location>
</feature>
<organism evidence="2 3">
    <name type="scientific">Gracilariopsis chorda</name>
    <dbReference type="NCBI Taxonomy" id="448386"/>
    <lineage>
        <taxon>Eukaryota</taxon>
        <taxon>Rhodophyta</taxon>
        <taxon>Florideophyceae</taxon>
        <taxon>Rhodymeniophycidae</taxon>
        <taxon>Gracilariales</taxon>
        <taxon>Gracilariaceae</taxon>
        <taxon>Gracilariopsis</taxon>
    </lineage>
</organism>
<dbReference type="Proteomes" id="UP000247409">
    <property type="component" value="Unassembled WGS sequence"/>
</dbReference>
<feature type="compositionally biased region" description="Low complexity" evidence="1">
    <location>
        <begin position="64"/>
        <end position="74"/>
    </location>
</feature>
<feature type="region of interest" description="Disordered" evidence="1">
    <location>
        <begin position="265"/>
        <end position="299"/>
    </location>
</feature>
<feature type="compositionally biased region" description="Polar residues" evidence="1">
    <location>
        <begin position="1289"/>
        <end position="1313"/>
    </location>
</feature>
<keyword evidence="3" id="KW-1185">Reference proteome</keyword>
<feature type="compositionally biased region" description="Basic residues" evidence="1">
    <location>
        <begin position="1794"/>
        <end position="1805"/>
    </location>
</feature>
<protein>
    <recommendedName>
        <fullName evidence="4">SAP domain-containing protein</fullName>
    </recommendedName>
</protein>
<feature type="region of interest" description="Disordered" evidence="1">
    <location>
        <begin position="395"/>
        <end position="523"/>
    </location>
</feature>
<feature type="compositionally biased region" description="Low complexity" evidence="1">
    <location>
        <begin position="89"/>
        <end position="99"/>
    </location>
</feature>
<accession>A0A2V3IX67</accession>
<feature type="compositionally biased region" description="Basic and acidic residues" evidence="1">
    <location>
        <begin position="222"/>
        <end position="233"/>
    </location>
</feature>
<feature type="region of interest" description="Disordered" evidence="1">
    <location>
        <begin position="1634"/>
        <end position="1805"/>
    </location>
</feature>
<feature type="compositionally biased region" description="Polar residues" evidence="1">
    <location>
        <begin position="971"/>
        <end position="986"/>
    </location>
</feature>
<gene>
    <name evidence="2" type="ORF">BWQ96_04498</name>
</gene>
<feature type="compositionally biased region" description="Gly residues" evidence="1">
    <location>
        <begin position="1655"/>
        <end position="1664"/>
    </location>
</feature>
<feature type="compositionally biased region" description="Polar residues" evidence="1">
    <location>
        <begin position="1747"/>
        <end position="1758"/>
    </location>
</feature>
<feature type="compositionally biased region" description="Polar residues" evidence="1">
    <location>
        <begin position="460"/>
        <end position="472"/>
    </location>
</feature>
<feature type="compositionally biased region" description="Basic and acidic residues" evidence="1">
    <location>
        <begin position="25"/>
        <end position="37"/>
    </location>
</feature>
<feature type="compositionally biased region" description="Polar residues" evidence="1">
    <location>
        <begin position="399"/>
        <end position="422"/>
    </location>
</feature>
<feature type="compositionally biased region" description="Polar residues" evidence="1">
    <location>
        <begin position="925"/>
        <end position="938"/>
    </location>
</feature>
<feature type="region of interest" description="Disordered" evidence="1">
    <location>
        <begin position="696"/>
        <end position="719"/>
    </location>
</feature>
<evidence type="ECO:0000256" key="1">
    <source>
        <dbReference type="SAM" id="MobiDB-lite"/>
    </source>
</evidence>